<dbReference type="AlphaFoldDB" id="A0AA35VYD2"/>
<reference evidence="2" key="1">
    <citation type="submission" date="2023-04" db="EMBL/GenBank/DDBJ databases">
        <authorList>
            <person name="Vijverberg K."/>
            <person name="Xiong W."/>
            <person name="Schranz E."/>
        </authorList>
    </citation>
    <scope>NUCLEOTIDE SEQUENCE</scope>
</reference>
<organism evidence="2 3">
    <name type="scientific">Lactuca saligna</name>
    <name type="common">Willowleaf lettuce</name>
    <dbReference type="NCBI Taxonomy" id="75948"/>
    <lineage>
        <taxon>Eukaryota</taxon>
        <taxon>Viridiplantae</taxon>
        <taxon>Streptophyta</taxon>
        <taxon>Embryophyta</taxon>
        <taxon>Tracheophyta</taxon>
        <taxon>Spermatophyta</taxon>
        <taxon>Magnoliopsida</taxon>
        <taxon>eudicotyledons</taxon>
        <taxon>Gunneridae</taxon>
        <taxon>Pentapetalae</taxon>
        <taxon>asterids</taxon>
        <taxon>campanulids</taxon>
        <taxon>Asterales</taxon>
        <taxon>Asteraceae</taxon>
        <taxon>Cichorioideae</taxon>
        <taxon>Cichorieae</taxon>
        <taxon>Lactucinae</taxon>
        <taxon>Lactuca</taxon>
    </lineage>
</organism>
<protein>
    <submittedName>
        <fullName evidence="2">Uncharacterized protein</fullName>
    </submittedName>
</protein>
<evidence type="ECO:0000313" key="2">
    <source>
        <dbReference type="EMBL" id="CAI9272617.1"/>
    </source>
</evidence>
<sequence>MLSPSRTLITMEGSSTDDQSTTTETTSTIVAPMTTPPLIGSGDNMVLDTDEVGLEVSFLNSHSKAEIVNMLRKHTYKDELEQSKRSYSLNKTPFYKQVQIG</sequence>
<dbReference type="EMBL" id="OX465078">
    <property type="protein sequence ID" value="CAI9272617.1"/>
    <property type="molecule type" value="Genomic_DNA"/>
</dbReference>
<dbReference type="Proteomes" id="UP001177003">
    <property type="component" value="Chromosome 2"/>
</dbReference>
<keyword evidence="3" id="KW-1185">Reference proteome</keyword>
<name>A0AA35VYD2_LACSI</name>
<evidence type="ECO:0000313" key="3">
    <source>
        <dbReference type="Proteomes" id="UP001177003"/>
    </source>
</evidence>
<accession>A0AA35VYD2</accession>
<feature type="compositionally biased region" description="Low complexity" evidence="1">
    <location>
        <begin position="14"/>
        <end position="26"/>
    </location>
</feature>
<gene>
    <name evidence="2" type="ORF">LSALG_LOCUS12826</name>
</gene>
<evidence type="ECO:0000256" key="1">
    <source>
        <dbReference type="SAM" id="MobiDB-lite"/>
    </source>
</evidence>
<proteinExistence type="predicted"/>
<feature type="region of interest" description="Disordered" evidence="1">
    <location>
        <begin position="1"/>
        <end position="26"/>
    </location>
</feature>